<proteinExistence type="predicted"/>
<evidence type="ECO:0000313" key="1">
    <source>
        <dbReference type="EMBL" id="RRH79885.1"/>
    </source>
</evidence>
<keyword evidence="3" id="KW-1185">Reference proteome</keyword>
<accession>A0A3P3E099</accession>
<dbReference type="Proteomes" id="UP000271590">
    <property type="component" value="Unassembled WGS sequence"/>
</dbReference>
<dbReference type="Proteomes" id="UP000271137">
    <property type="component" value="Unassembled WGS sequence"/>
</dbReference>
<comment type="caution">
    <text evidence="1">The sequence shown here is derived from an EMBL/GenBank/DDBJ whole genome shotgun (WGS) entry which is preliminary data.</text>
</comment>
<gene>
    <name evidence="1" type="ORF">EH244_31420</name>
    <name evidence="2" type="ORF">EJO66_22835</name>
</gene>
<protein>
    <submittedName>
        <fullName evidence="1">Uncharacterized protein</fullName>
    </submittedName>
</protein>
<reference evidence="1 4" key="1">
    <citation type="submission" date="2018-11" db="EMBL/GenBank/DDBJ databases">
        <title>The genome of Variovorax sp T529.</title>
        <authorList>
            <person name="Gao J."/>
        </authorList>
    </citation>
    <scope>NUCLEOTIDE SEQUENCE [LARGE SCALE GENOMIC DNA]</scope>
    <source>
        <strain evidence="1 4">T529</strain>
    </source>
</reference>
<dbReference type="EMBL" id="RXFQ01000014">
    <property type="protein sequence ID" value="RSZ32077.1"/>
    <property type="molecule type" value="Genomic_DNA"/>
</dbReference>
<name>A0A3P3E099_9BURK</name>
<dbReference type="RefSeq" id="WP_124962199.1">
    <property type="nucleotide sequence ID" value="NZ_CBFHCE010000092.1"/>
</dbReference>
<evidence type="ECO:0000313" key="3">
    <source>
        <dbReference type="Proteomes" id="UP000271137"/>
    </source>
</evidence>
<reference evidence="2 3" key="2">
    <citation type="submission" date="2018-12" db="EMBL/GenBank/DDBJ databases">
        <title>The genome sequences of strain 502.</title>
        <authorList>
            <person name="Gao J."/>
            <person name="Sun J."/>
        </authorList>
    </citation>
    <scope>NUCLEOTIDE SEQUENCE [LARGE SCALE GENOMIC DNA]</scope>
    <source>
        <strain evidence="2 3">502</strain>
    </source>
</reference>
<sequence length="148" mass="16627">MGFSIYYTAKRDTPLTPIESQRIDAIAQSFDVIADIERYAHTGKGLNWESFTRYEASRLTGAGVFSGATALPDNKPFAMHKGARHWIGCLNRIHREVLADAKWSVQIEDDALLWDDKHGWHDNASSGLAALWLGCLLSSRFRLFTRSA</sequence>
<evidence type="ECO:0000313" key="4">
    <source>
        <dbReference type="Proteomes" id="UP000271590"/>
    </source>
</evidence>
<dbReference type="EMBL" id="RQXU01000045">
    <property type="protein sequence ID" value="RRH79885.1"/>
    <property type="molecule type" value="Genomic_DNA"/>
</dbReference>
<dbReference type="AlphaFoldDB" id="A0A3P3E099"/>
<evidence type="ECO:0000313" key="2">
    <source>
        <dbReference type="EMBL" id="RSZ32077.1"/>
    </source>
</evidence>
<organism evidence="1 4">
    <name type="scientific">Variovorax beijingensis</name>
    <dbReference type="NCBI Taxonomy" id="2496117"/>
    <lineage>
        <taxon>Bacteria</taxon>
        <taxon>Pseudomonadati</taxon>
        <taxon>Pseudomonadota</taxon>
        <taxon>Betaproteobacteria</taxon>
        <taxon>Burkholderiales</taxon>
        <taxon>Comamonadaceae</taxon>
        <taxon>Variovorax</taxon>
    </lineage>
</organism>